<name>A0A2T0S155_9BACT</name>
<evidence type="ECO:0000313" key="1">
    <source>
        <dbReference type="EMBL" id="PRY27033.1"/>
    </source>
</evidence>
<dbReference type="EMBL" id="PVTE01000035">
    <property type="protein sequence ID" value="PRY27033.1"/>
    <property type="molecule type" value="Genomic_DNA"/>
</dbReference>
<accession>A0A2T0S155</accession>
<dbReference type="OrthoDB" id="530015at2"/>
<proteinExistence type="predicted"/>
<dbReference type="RefSeq" id="WP_106140616.1">
    <property type="nucleotide sequence ID" value="NZ_PVTE01000035.1"/>
</dbReference>
<reference evidence="1 2" key="1">
    <citation type="submission" date="2018-03" db="EMBL/GenBank/DDBJ databases">
        <title>Genomic Encyclopedia of Archaeal and Bacterial Type Strains, Phase II (KMG-II): from individual species to whole genera.</title>
        <authorList>
            <person name="Goeker M."/>
        </authorList>
    </citation>
    <scope>NUCLEOTIDE SEQUENCE [LARGE SCALE GENOMIC DNA]</scope>
    <source>
        <strain evidence="1 2">DSM 28354</strain>
    </source>
</reference>
<dbReference type="Gene3D" id="3.40.50.300">
    <property type="entry name" value="P-loop containing nucleotide triphosphate hydrolases"/>
    <property type="match status" value="1"/>
</dbReference>
<organism evidence="1 2">
    <name type="scientific">Spirosoma oryzae</name>
    <dbReference type="NCBI Taxonomy" id="1469603"/>
    <lineage>
        <taxon>Bacteria</taxon>
        <taxon>Pseudomonadati</taxon>
        <taxon>Bacteroidota</taxon>
        <taxon>Cytophagia</taxon>
        <taxon>Cytophagales</taxon>
        <taxon>Cytophagaceae</taxon>
        <taxon>Spirosoma</taxon>
    </lineage>
</organism>
<evidence type="ECO:0000313" key="2">
    <source>
        <dbReference type="Proteomes" id="UP000238375"/>
    </source>
</evidence>
<protein>
    <recommendedName>
        <fullName evidence="3">Dynamin family protein</fullName>
    </recommendedName>
</protein>
<gene>
    <name evidence="1" type="ORF">CLV58_13535</name>
</gene>
<dbReference type="InterPro" id="IPR027417">
    <property type="entry name" value="P-loop_NTPase"/>
</dbReference>
<sequence length="732" mass="83214">MTVLSAQEQQISFIVKNRHALARDFDKKIRILDSLTAVLDAMDQRRNEIVNSISNENVKNKLIAIDLDGILNVITLEKQKLCSYHGIFSRNTINIGVVGLARQGKSQLLRSLSGLDDTIIPTGSYGHCTGTKSIFINENSSNPHGEIHFYNESEFIEKIINPYYKELLASITPPRTIDDFEKNSLPPLPVEKQHSVSDKTKYNQLELYKNNIGKYKHFLFSASPITVSVDNIREYVAQDDVSGERSSFRFMAVKEAHIFCRFPHETMSNIALIDMPGLGDTGLVAEEWLDRTLLDEIDVVLFVKKPSGLGEVWKPQELGLYDAIRSAQPEIPMNLRSLLIMNRVNSPSPNENNVKNCERMARESIDKMAFADVLIADCADAADVNNVVLLTLLTHLTKTATQINSSFVLDGDNALKRIHAQIKIELHKADEAIGIHESSVLNFNSFNKLFRETIKRVYSGLEKLTNDLKAKRDMPDLSFEKYVIDSKESAYINAGIPSLDKIEETRNLFGGYKSACEYYLNYIRTHLTQHFEQLEEGLAESVESVKSQLAIILISVEKGSLTNISATGGSAFLGEVSTLLGEQYPVLDPAFKTLVNFKLSYQGFFYYRLRKHLDYLTPDTGMAELSAKPSAQEIYDLLTAMHKIALERIESEINYWSVEINHAIFATVEQFVDKVLRSENAMDEWQSFYMSNRGRIWPESFPEFFIDNRLRWQWIDVVERLRTINKSIVEKQ</sequence>
<dbReference type="Proteomes" id="UP000238375">
    <property type="component" value="Unassembled WGS sequence"/>
</dbReference>
<evidence type="ECO:0008006" key="3">
    <source>
        <dbReference type="Google" id="ProtNLM"/>
    </source>
</evidence>
<dbReference type="AlphaFoldDB" id="A0A2T0S155"/>
<keyword evidence="2" id="KW-1185">Reference proteome</keyword>
<comment type="caution">
    <text evidence="1">The sequence shown here is derived from an EMBL/GenBank/DDBJ whole genome shotgun (WGS) entry which is preliminary data.</text>
</comment>
<dbReference type="SUPFAM" id="SSF52540">
    <property type="entry name" value="P-loop containing nucleoside triphosphate hydrolases"/>
    <property type="match status" value="1"/>
</dbReference>